<evidence type="ECO:0000313" key="2">
    <source>
        <dbReference type="Proteomes" id="UP000663838"/>
    </source>
</evidence>
<comment type="caution">
    <text evidence="1">The sequence shown here is derived from an EMBL/GenBank/DDBJ whole genome shotgun (WGS) entry which is preliminary data.</text>
</comment>
<reference evidence="1" key="1">
    <citation type="submission" date="2021-02" db="EMBL/GenBank/DDBJ databases">
        <authorList>
            <person name="Nowell W R."/>
        </authorList>
    </citation>
    <scope>NUCLEOTIDE SEQUENCE</scope>
</reference>
<dbReference type="AlphaFoldDB" id="A0A821Y745"/>
<gene>
    <name evidence="1" type="ORF">TOA249_LOCUS34182</name>
</gene>
<organism evidence="1 2">
    <name type="scientific">Rotaria socialis</name>
    <dbReference type="NCBI Taxonomy" id="392032"/>
    <lineage>
        <taxon>Eukaryota</taxon>
        <taxon>Metazoa</taxon>
        <taxon>Spiralia</taxon>
        <taxon>Gnathifera</taxon>
        <taxon>Rotifera</taxon>
        <taxon>Eurotatoria</taxon>
        <taxon>Bdelloidea</taxon>
        <taxon>Philodinida</taxon>
        <taxon>Philodinidae</taxon>
        <taxon>Rotaria</taxon>
    </lineage>
</organism>
<dbReference type="InterPro" id="IPR011009">
    <property type="entry name" value="Kinase-like_dom_sf"/>
</dbReference>
<accession>A0A821Y745</accession>
<dbReference type="Proteomes" id="UP000663838">
    <property type="component" value="Unassembled WGS sequence"/>
</dbReference>
<proteinExistence type="predicted"/>
<protein>
    <recommendedName>
        <fullName evidence="3">Protein kinase domain-containing protein</fullName>
    </recommendedName>
</protein>
<evidence type="ECO:0000313" key="1">
    <source>
        <dbReference type="EMBL" id="CAF4959236.1"/>
    </source>
</evidence>
<sequence>APDVLHRHVKSITDSPTKHLHFQAPEIDDELNQITTAVDIYSLGMVTLEVFILMNFNRFTINT</sequence>
<dbReference type="EMBL" id="CAJOBS010016284">
    <property type="protein sequence ID" value="CAF4959236.1"/>
    <property type="molecule type" value="Genomic_DNA"/>
</dbReference>
<feature type="non-terminal residue" evidence="1">
    <location>
        <position position="1"/>
    </location>
</feature>
<name>A0A821Y745_9BILA</name>
<dbReference type="SUPFAM" id="SSF56112">
    <property type="entry name" value="Protein kinase-like (PK-like)"/>
    <property type="match status" value="1"/>
</dbReference>
<evidence type="ECO:0008006" key="3">
    <source>
        <dbReference type="Google" id="ProtNLM"/>
    </source>
</evidence>
<dbReference type="Gene3D" id="1.10.510.10">
    <property type="entry name" value="Transferase(Phosphotransferase) domain 1"/>
    <property type="match status" value="1"/>
</dbReference>